<reference evidence="8 9" key="1">
    <citation type="submission" date="2024-08" db="EMBL/GenBank/DDBJ databases">
        <authorList>
            <person name="Cucini C."/>
            <person name="Frati F."/>
        </authorList>
    </citation>
    <scope>NUCLEOTIDE SEQUENCE [LARGE SCALE GENOMIC DNA]</scope>
</reference>
<dbReference type="InterPro" id="IPR008271">
    <property type="entry name" value="Ser/Thr_kinase_AS"/>
</dbReference>
<gene>
    <name evidence="8" type="ORF">ODALV1_LOCUS30145</name>
</gene>
<proteinExistence type="predicted"/>
<dbReference type="PANTHER" id="PTHR24353:SF37">
    <property type="entry name" value="CAMP-DEPENDENT PROTEIN KINASE CATALYTIC SUBUNIT PRKX"/>
    <property type="match status" value="1"/>
</dbReference>
<evidence type="ECO:0000313" key="8">
    <source>
        <dbReference type="EMBL" id="CAL8144280.1"/>
    </source>
</evidence>
<accession>A0ABP1S624</accession>
<dbReference type="Pfam" id="PF00069">
    <property type="entry name" value="Pkinase"/>
    <property type="match status" value="1"/>
</dbReference>
<dbReference type="PROSITE" id="PS50011">
    <property type="entry name" value="PROTEIN_KINASE_DOM"/>
    <property type="match status" value="1"/>
</dbReference>
<dbReference type="Gene3D" id="1.10.510.10">
    <property type="entry name" value="Transferase(Phosphotransferase) domain 1"/>
    <property type="match status" value="1"/>
</dbReference>
<evidence type="ECO:0000256" key="5">
    <source>
        <dbReference type="ARBA" id="ARBA00022840"/>
    </source>
</evidence>
<evidence type="ECO:0000313" key="9">
    <source>
        <dbReference type="Proteomes" id="UP001642540"/>
    </source>
</evidence>
<dbReference type="Proteomes" id="UP001642540">
    <property type="component" value="Unassembled WGS sequence"/>
</dbReference>
<keyword evidence="3" id="KW-0547">Nucleotide-binding</keyword>
<feature type="domain" description="Protein kinase" evidence="7">
    <location>
        <begin position="116"/>
        <end position="373"/>
    </location>
</feature>
<keyword evidence="4" id="KW-0418">Kinase</keyword>
<organism evidence="8 9">
    <name type="scientific">Orchesella dallaii</name>
    <dbReference type="NCBI Taxonomy" id="48710"/>
    <lineage>
        <taxon>Eukaryota</taxon>
        <taxon>Metazoa</taxon>
        <taxon>Ecdysozoa</taxon>
        <taxon>Arthropoda</taxon>
        <taxon>Hexapoda</taxon>
        <taxon>Collembola</taxon>
        <taxon>Entomobryomorpha</taxon>
        <taxon>Entomobryoidea</taxon>
        <taxon>Orchesellidae</taxon>
        <taxon>Orchesellinae</taxon>
        <taxon>Orchesella</taxon>
    </lineage>
</organism>
<dbReference type="PANTHER" id="PTHR24353">
    <property type="entry name" value="CYCLIC NUCLEOTIDE-DEPENDENT PROTEIN KINASE"/>
    <property type="match status" value="1"/>
</dbReference>
<sequence>MLPPVMDNLYKKLKAKRGSRDGPSFVAEQRKKSTSLSSLISEDFYVRQKSNSVMITPKGWCDDILIQNQEHRHSESHQKKKIPNFLDYDRVLRDEKKEFDFRLSNIPEPSGKLDDYIICKKLGSGQFGKVYLVQDFMDRKHHALKMISKDVILRNNLKKDVEAERDYLYATNSPFIVSLIHHFEDAKAVFFVEEYLSNGDIYEQLKQNGPFNEELTKFYSSQVVLALEYLHNVNLIYRDLKPENVMLTSDGYIKLVDLGFVKRVTTKTSTMVGTPAYMAPELILHKSYDKNIDWWALGILVYEMLAGIQNTPFADADRMVMYEKITSKEVTFSNKFPHTVVRDLIKRLLKVNPSVRLGSGSNGSKDVKNHPWWSSLKWNDIYRRNVAPPSKSNSMYAKANTNRGHKHSKLNGLGVTPSRPVDLNRLKLEKMIKMELNF</sequence>
<keyword evidence="5" id="KW-0067">ATP-binding</keyword>
<keyword evidence="9" id="KW-1185">Reference proteome</keyword>
<evidence type="ECO:0000256" key="2">
    <source>
        <dbReference type="ARBA" id="ARBA00022679"/>
    </source>
</evidence>
<dbReference type="EMBL" id="CAXLJM020000160">
    <property type="protein sequence ID" value="CAL8144280.1"/>
    <property type="molecule type" value="Genomic_DNA"/>
</dbReference>
<dbReference type="InterPro" id="IPR000719">
    <property type="entry name" value="Prot_kinase_dom"/>
</dbReference>
<evidence type="ECO:0000256" key="1">
    <source>
        <dbReference type="ARBA" id="ARBA00022527"/>
    </source>
</evidence>
<protein>
    <recommendedName>
        <fullName evidence="7">Protein kinase domain-containing protein</fullName>
    </recommendedName>
</protein>
<dbReference type="PROSITE" id="PS00108">
    <property type="entry name" value="PROTEIN_KINASE_ST"/>
    <property type="match status" value="1"/>
</dbReference>
<keyword evidence="2" id="KW-0808">Transferase</keyword>
<dbReference type="Gene3D" id="3.30.200.20">
    <property type="entry name" value="Phosphorylase Kinase, domain 1"/>
    <property type="match status" value="1"/>
</dbReference>
<evidence type="ECO:0000256" key="6">
    <source>
        <dbReference type="SAM" id="MobiDB-lite"/>
    </source>
</evidence>
<keyword evidence="1" id="KW-0723">Serine/threonine-protein kinase</keyword>
<evidence type="ECO:0000259" key="7">
    <source>
        <dbReference type="PROSITE" id="PS50011"/>
    </source>
</evidence>
<feature type="compositionally biased region" description="Polar residues" evidence="6">
    <location>
        <begin position="392"/>
        <end position="402"/>
    </location>
</feature>
<comment type="caution">
    <text evidence="8">The sequence shown here is derived from an EMBL/GenBank/DDBJ whole genome shotgun (WGS) entry which is preliminary data.</text>
</comment>
<dbReference type="InterPro" id="IPR011009">
    <property type="entry name" value="Kinase-like_dom_sf"/>
</dbReference>
<evidence type="ECO:0000256" key="3">
    <source>
        <dbReference type="ARBA" id="ARBA00022741"/>
    </source>
</evidence>
<feature type="region of interest" description="Disordered" evidence="6">
    <location>
        <begin position="392"/>
        <end position="416"/>
    </location>
</feature>
<dbReference type="SMART" id="SM00220">
    <property type="entry name" value="S_TKc"/>
    <property type="match status" value="1"/>
</dbReference>
<evidence type="ECO:0000256" key="4">
    <source>
        <dbReference type="ARBA" id="ARBA00022777"/>
    </source>
</evidence>
<dbReference type="SUPFAM" id="SSF56112">
    <property type="entry name" value="Protein kinase-like (PK-like)"/>
    <property type="match status" value="1"/>
</dbReference>
<name>A0ABP1S624_9HEXA</name>